<dbReference type="InterPro" id="IPR036322">
    <property type="entry name" value="WD40_repeat_dom_sf"/>
</dbReference>
<evidence type="ECO:0000313" key="9">
    <source>
        <dbReference type="EnsemblMetazoa" id="LLOJ005364-PA"/>
    </source>
</evidence>
<keyword evidence="8" id="KW-0808">Transferase</keyword>
<proteinExistence type="inferred from homology"/>
<dbReference type="InterPro" id="IPR015943">
    <property type="entry name" value="WD40/YVTN_repeat-like_dom_sf"/>
</dbReference>
<dbReference type="SMART" id="SM00320">
    <property type="entry name" value="WD40"/>
    <property type="match status" value="11"/>
</dbReference>
<dbReference type="PRINTS" id="PR00320">
    <property type="entry name" value="GPROTEINBRPT"/>
</dbReference>
<evidence type="ECO:0000256" key="7">
    <source>
        <dbReference type="PROSITE-ProRule" id="PRU00221"/>
    </source>
</evidence>
<protein>
    <recommendedName>
        <fullName evidence="6">Serine-threonine kinase receptor-associated protein</fullName>
    </recommendedName>
</protein>
<name>A0A1B0CL77_LUTLO</name>
<dbReference type="PANTHER" id="PTHR19877">
    <property type="entry name" value="EUKARYOTIC TRANSLATION INITIATION FACTOR 3 SUBUNIT I"/>
    <property type="match status" value="1"/>
</dbReference>
<dbReference type="Pfam" id="PF00400">
    <property type="entry name" value="WD40"/>
    <property type="match status" value="8"/>
</dbReference>
<dbReference type="AlphaFoldDB" id="A0A1B0CL77"/>
<dbReference type="PROSITE" id="PS50082">
    <property type="entry name" value="WD_REPEATS_2"/>
    <property type="match status" value="6"/>
</dbReference>
<dbReference type="Gene3D" id="2.130.10.10">
    <property type="entry name" value="YVTN repeat-like/Quinoprotein amine dehydrogenase"/>
    <property type="match status" value="2"/>
</dbReference>
<dbReference type="PANTHER" id="PTHR19877:SF13">
    <property type="entry name" value="SERINE-THREONINE KINASE RECEPTOR-ASSOCIATED PROTEIN"/>
    <property type="match status" value="1"/>
</dbReference>
<dbReference type="GO" id="GO:0000387">
    <property type="term" value="P:spliceosomal snRNP assembly"/>
    <property type="evidence" value="ECO:0007669"/>
    <property type="project" value="TreeGrafter"/>
</dbReference>
<accession>A0A1B0CL77</accession>
<feature type="repeat" description="WD" evidence="7">
    <location>
        <begin position="457"/>
        <end position="498"/>
    </location>
</feature>
<evidence type="ECO:0000256" key="4">
    <source>
        <dbReference type="ARBA" id="ARBA00023187"/>
    </source>
</evidence>
<keyword evidence="1 7" id="KW-0853">WD repeat</keyword>
<dbReference type="SUPFAM" id="SSF50978">
    <property type="entry name" value="WD40 repeat-like"/>
    <property type="match status" value="2"/>
</dbReference>
<dbReference type="EMBL" id="AJWK01017011">
    <property type="status" value="NOT_ANNOTATED_CDS"/>
    <property type="molecule type" value="Genomic_DNA"/>
</dbReference>
<dbReference type="GO" id="GO:0003723">
    <property type="term" value="F:RNA binding"/>
    <property type="evidence" value="ECO:0007669"/>
    <property type="project" value="TreeGrafter"/>
</dbReference>
<keyword evidence="8" id="KW-0675">Receptor</keyword>
<dbReference type="VEuPathDB" id="VectorBase:LLOJ005364"/>
<dbReference type="GO" id="GO:0016301">
    <property type="term" value="F:kinase activity"/>
    <property type="evidence" value="ECO:0007669"/>
    <property type="project" value="UniProtKB-KW"/>
</dbReference>
<feature type="repeat" description="WD" evidence="7">
    <location>
        <begin position="263"/>
        <end position="304"/>
    </location>
</feature>
<dbReference type="EMBL" id="AJWK01017010">
    <property type="status" value="NOT_ANNOTATED_CDS"/>
    <property type="molecule type" value="Genomic_DNA"/>
</dbReference>
<reference evidence="10" key="1">
    <citation type="submission" date="2012-05" db="EMBL/GenBank/DDBJ databases">
        <title>Whole Genome Assembly of Lutzomyia longipalpis.</title>
        <authorList>
            <person name="Richards S."/>
            <person name="Qu C."/>
            <person name="Dillon R."/>
            <person name="Worley K."/>
            <person name="Scherer S."/>
            <person name="Batterton M."/>
            <person name="Taylor A."/>
            <person name="Hawes A."/>
            <person name="Hernandez B."/>
            <person name="Kovar C."/>
            <person name="Mandapat C."/>
            <person name="Pham C."/>
            <person name="Qu C."/>
            <person name="Jing C."/>
            <person name="Bess C."/>
            <person name="Bandaranaike D."/>
            <person name="Ngo D."/>
            <person name="Ongeri F."/>
            <person name="Arias F."/>
            <person name="Lara F."/>
            <person name="Weissenberger G."/>
            <person name="Kamau G."/>
            <person name="Han H."/>
            <person name="Shen H."/>
            <person name="Dinh H."/>
            <person name="Khalil I."/>
            <person name="Jones J."/>
            <person name="Shafer J."/>
            <person name="Jayaseelan J."/>
            <person name="Quiroz J."/>
            <person name="Blankenburg K."/>
            <person name="Nguyen L."/>
            <person name="Jackson L."/>
            <person name="Francisco L."/>
            <person name="Tang L.-Y."/>
            <person name="Pu L.-L."/>
            <person name="Perales L."/>
            <person name="Lorensuhewa L."/>
            <person name="Munidasa M."/>
            <person name="Coyle M."/>
            <person name="Taylor M."/>
            <person name="Puazo M."/>
            <person name="Firestine M."/>
            <person name="Scheel M."/>
            <person name="Javaid M."/>
            <person name="Wang M."/>
            <person name="Li M."/>
            <person name="Tabassum N."/>
            <person name="Saada N."/>
            <person name="Osuji N."/>
            <person name="Aqrawi P."/>
            <person name="Fu Q."/>
            <person name="Thornton R."/>
            <person name="Raj R."/>
            <person name="Goodspeed R."/>
            <person name="Mata R."/>
            <person name="Najjar R."/>
            <person name="Gubbala S."/>
            <person name="Lee S."/>
            <person name="Denson S."/>
            <person name="Patil S."/>
            <person name="Macmil S."/>
            <person name="Qi S."/>
            <person name="Matskevitch T."/>
            <person name="Palculict T."/>
            <person name="Mathew T."/>
            <person name="Vee V."/>
            <person name="Velamala V."/>
            <person name="Korchina V."/>
            <person name="Cai W."/>
            <person name="Liu W."/>
            <person name="Dai W."/>
            <person name="Zou X."/>
            <person name="Zhu Y."/>
            <person name="Zhang Y."/>
            <person name="Wu Y.-Q."/>
            <person name="Xin Y."/>
            <person name="Nazarath L."/>
            <person name="Kovar C."/>
            <person name="Han Y."/>
            <person name="Muzny D."/>
            <person name="Gibbs R."/>
        </authorList>
    </citation>
    <scope>NUCLEOTIDE SEQUENCE [LARGE SCALE GENOMIC DNA]</scope>
    <source>
        <strain evidence="10">Jacobina</strain>
    </source>
</reference>
<dbReference type="EnsemblMetazoa" id="LLOJ005364-RA">
    <property type="protein sequence ID" value="LLOJ005364-PA"/>
    <property type="gene ID" value="LLOJ005364"/>
</dbReference>
<feature type="repeat" description="WD" evidence="7">
    <location>
        <begin position="580"/>
        <end position="621"/>
    </location>
</feature>
<reference evidence="8" key="2">
    <citation type="journal article" date="2020" name="BMC">
        <title>Leishmania infection induces a limited differential gene expression in the sand fly midgut.</title>
        <authorList>
            <person name="Coutinho-Abreu I.V."/>
            <person name="Serafim T.D."/>
            <person name="Meneses C."/>
            <person name="Kamhawi S."/>
            <person name="Oliveira F."/>
            <person name="Valenzuela J.G."/>
        </authorList>
    </citation>
    <scope>NUCLEOTIDE SEQUENCE</scope>
    <source>
        <strain evidence="8">Jacobina</strain>
        <tissue evidence="8">Midgut</tissue>
    </source>
</reference>
<evidence type="ECO:0000313" key="10">
    <source>
        <dbReference type="Proteomes" id="UP000092461"/>
    </source>
</evidence>
<evidence type="ECO:0000256" key="3">
    <source>
        <dbReference type="ARBA" id="ARBA00022737"/>
    </source>
</evidence>
<feature type="repeat" description="WD" evidence="7">
    <location>
        <begin position="56"/>
        <end position="97"/>
    </location>
</feature>
<comment type="similarity">
    <text evidence="5">Belongs to the WD repeat STRAP family.</text>
</comment>
<dbReference type="InterPro" id="IPR001680">
    <property type="entry name" value="WD40_rpt"/>
</dbReference>
<dbReference type="FunFam" id="2.130.10.10:FF:000133">
    <property type="entry name" value="Serine-threonine kinase receptor-associated protein"/>
    <property type="match status" value="1"/>
</dbReference>
<keyword evidence="8" id="KW-0418">Kinase</keyword>
<keyword evidence="2" id="KW-0507">mRNA processing</keyword>
<dbReference type="Proteomes" id="UP000092461">
    <property type="component" value="Unassembled WGS sequence"/>
</dbReference>
<evidence type="ECO:0000256" key="6">
    <source>
        <dbReference type="ARBA" id="ARBA00040390"/>
    </source>
</evidence>
<sequence>MSNIRQISITLSGHTRPVVNLDFSDVTDCGYFLISACKDGNPMLRQGDTGDWVGTFEGHKGAVWGVTLNGQATLAASGAADFSGKVWNAITGELIHSFMHKHIVKSVAFDSNCEHLVTGSNEKLIQVFNLANPTAESEKFAGHTAGIKKAIFCRNDKCILSCADDKSLRLWDRLSGKEVQRIDFASNPQSLELSSDRSIVTLTSGNTITFLENETLNKVKEIVTPSPLASASLHPDKHFVVCGGDDFKLYKYDYVTGNEIDSFKGHFGPVHAVKFSPDGELFASGSEDGTLRLWQTTVGKTYGLWKCTEPTEIVASVFNSANREVSASDDHVQANLHNNVIINFVFIQCLLPSVADGNPMLRQGDTGDWVGTFEGHKGAVWGVTLNGQATLAASGAADFSGKVWNAITGELIHSFMHKHIVKSVAFDSNCEHLVTGSNEKLIQVFNLANPTAESEKFAGHTAGIKKAIFCRNDKCILSCADDKSLRLWDRLSGKEVQRIDFASNPQSLELSCDRSIVTLTSGNTITFLENETLNKVKEIVTPSPLASASLHPDKHFVVCGGDDFKLYKYDYVTGNEIDSFKGHFGPVHAVKFSPDGELFASGSEDGTLRLWQTTVGKTYGLWKCTEPTEIVASVFNSANREVSA</sequence>
<evidence type="ECO:0000256" key="2">
    <source>
        <dbReference type="ARBA" id="ARBA00022664"/>
    </source>
</evidence>
<organism evidence="9 10">
    <name type="scientific">Lutzomyia longipalpis</name>
    <name type="common">Sand fly</name>
    <dbReference type="NCBI Taxonomy" id="7200"/>
    <lineage>
        <taxon>Eukaryota</taxon>
        <taxon>Metazoa</taxon>
        <taxon>Ecdysozoa</taxon>
        <taxon>Arthropoda</taxon>
        <taxon>Hexapoda</taxon>
        <taxon>Insecta</taxon>
        <taxon>Pterygota</taxon>
        <taxon>Neoptera</taxon>
        <taxon>Endopterygota</taxon>
        <taxon>Diptera</taxon>
        <taxon>Nematocera</taxon>
        <taxon>Psychodoidea</taxon>
        <taxon>Psychodidae</taxon>
        <taxon>Lutzomyia</taxon>
        <taxon>Lutzomyia</taxon>
    </lineage>
</organism>
<dbReference type="PROSITE" id="PS50294">
    <property type="entry name" value="WD_REPEATS_REGION"/>
    <property type="match status" value="4"/>
</dbReference>
<keyword evidence="10" id="KW-1185">Reference proteome</keyword>
<keyword evidence="3" id="KW-0677">Repeat</keyword>
<dbReference type="EMBL" id="GITU01008245">
    <property type="protein sequence ID" value="MBC1176948.1"/>
    <property type="molecule type" value="Transcribed_RNA"/>
</dbReference>
<dbReference type="InterPro" id="IPR020472">
    <property type="entry name" value="WD40_PAC1"/>
</dbReference>
<evidence type="ECO:0000313" key="8">
    <source>
        <dbReference type="EMBL" id="MBC1176948.1"/>
    </source>
</evidence>
<feature type="repeat" description="WD" evidence="7">
    <location>
        <begin position="140"/>
        <end position="181"/>
    </location>
</feature>
<feature type="repeat" description="WD" evidence="7">
    <location>
        <begin position="373"/>
        <end position="414"/>
    </location>
</feature>
<evidence type="ECO:0000256" key="1">
    <source>
        <dbReference type="ARBA" id="ARBA00022574"/>
    </source>
</evidence>
<dbReference type="VEuPathDB" id="VectorBase:LLONM1_000670"/>
<keyword evidence="4" id="KW-0508">mRNA splicing</keyword>
<reference evidence="9" key="3">
    <citation type="submission" date="2020-05" db="UniProtKB">
        <authorList>
            <consortium name="EnsemblMetazoa"/>
        </authorList>
    </citation>
    <scope>IDENTIFICATION</scope>
    <source>
        <strain evidence="9">Jacobina</strain>
    </source>
</reference>
<evidence type="ECO:0000256" key="5">
    <source>
        <dbReference type="ARBA" id="ARBA00038394"/>
    </source>
</evidence>
<dbReference type="GO" id="GO:0032797">
    <property type="term" value="C:SMN complex"/>
    <property type="evidence" value="ECO:0007669"/>
    <property type="project" value="TreeGrafter"/>
</dbReference>
<dbReference type="CDD" id="cd00200">
    <property type="entry name" value="WD40"/>
    <property type="match status" value="2"/>
</dbReference>